<dbReference type="RefSeq" id="WP_264373329.1">
    <property type="nucleotide sequence ID" value="NZ_JAGSND010000018.1"/>
</dbReference>
<dbReference type="EMBL" id="JAGSND010000018">
    <property type="protein sequence ID" value="MBR0599928.1"/>
    <property type="molecule type" value="Genomic_DNA"/>
</dbReference>
<organism evidence="2 3">
    <name type="scientific">Sinanaerobacter chloroacetimidivorans</name>
    <dbReference type="NCBI Taxonomy" id="2818044"/>
    <lineage>
        <taxon>Bacteria</taxon>
        <taxon>Bacillati</taxon>
        <taxon>Bacillota</taxon>
        <taxon>Clostridia</taxon>
        <taxon>Peptostreptococcales</taxon>
        <taxon>Anaerovoracaceae</taxon>
        <taxon>Sinanaerobacter</taxon>
    </lineage>
</organism>
<accession>A0A8J7W6D8</accession>
<protein>
    <recommendedName>
        <fullName evidence="1">BIG2 domain-containing protein</fullName>
    </recommendedName>
</protein>
<dbReference type="Gene3D" id="2.60.40.1080">
    <property type="match status" value="2"/>
</dbReference>
<dbReference type="AlphaFoldDB" id="A0A8J7W6D8"/>
<dbReference type="Pfam" id="PF07581">
    <property type="entry name" value="Glug"/>
    <property type="match status" value="1"/>
</dbReference>
<dbReference type="Gene3D" id="3.30.160.710">
    <property type="match status" value="1"/>
</dbReference>
<reference evidence="2" key="1">
    <citation type="submission" date="2021-04" db="EMBL/GenBank/DDBJ databases">
        <title>Sinoanaerobacter chloroacetimidivorans sp. nov., an obligate anaerobic bacterium isolated from anaerobic sludge.</title>
        <authorList>
            <person name="Bao Y."/>
        </authorList>
    </citation>
    <scope>NUCLEOTIDE SEQUENCE</scope>
    <source>
        <strain evidence="2">BAD-6</strain>
    </source>
</reference>
<feature type="domain" description="BIG2" evidence="1">
    <location>
        <begin position="639"/>
        <end position="714"/>
    </location>
</feature>
<evidence type="ECO:0000313" key="2">
    <source>
        <dbReference type="EMBL" id="MBR0599928.1"/>
    </source>
</evidence>
<name>A0A8J7W6D8_9FIRM</name>
<dbReference type="Pfam" id="PF18676">
    <property type="entry name" value="MBG_2"/>
    <property type="match status" value="1"/>
</dbReference>
<dbReference type="InterPro" id="IPR011493">
    <property type="entry name" value="GLUG"/>
</dbReference>
<proteinExistence type="predicted"/>
<dbReference type="InterPro" id="IPR003343">
    <property type="entry name" value="Big_2"/>
</dbReference>
<evidence type="ECO:0000313" key="3">
    <source>
        <dbReference type="Proteomes" id="UP000675664"/>
    </source>
</evidence>
<dbReference type="InterPro" id="IPR041286">
    <property type="entry name" value="MBG_2"/>
</dbReference>
<evidence type="ECO:0000259" key="1">
    <source>
        <dbReference type="SMART" id="SM00635"/>
    </source>
</evidence>
<reference evidence="2" key="2">
    <citation type="submission" date="2021-04" db="EMBL/GenBank/DDBJ databases">
        <authorList>
            <person name="Liu J."/>
        </authorList>
    </citation>
    <scope>NUCLEOTIDE SEQUENCE</scope>
    <source>
        <strain evidence="2">BAD-6</strain>
    </source>
</reference>
<sequence>MKKFIKKIISVLLALTVILGSLPMGMTEVHAFAGTWADFAGSGFAGGDGSQANPYQIATAEQLAYLAKQVNNGTTYSSKYFKLTTNIDVSAHVWEPIGYLSTSPANDTFFQGHFDGNGYYVKDVHFGSGVTGPNQDYVHGGLFGQTNGATIQNLGVNTTSSSYSGMSLEGKNSVWLGALVGLAESTTITNCYSTGDKAVTIGHNATSAGAGTYKPAVGGLVGVASGSTIDRCYSDVKVAIGYYADAGGLVGRISSTTVKNSYSVAPVGSTAERGIVVNPDMVVGSEVPYIGGLVGSCFTYGKIINCYANRNIYNVNGSTSPNFAMRIGGLVGYQDVWATGIENCYAAGSIALTNTSADAKRSALVGENVSKIYNSYCVYGDAPIGVDSAPAKSDVVQLTDAEMKGGAASIQYYTSYTDDSTKTLGGTVASVIDALNLGRAATGIACYGWKADSTSSNNGYPVFDTGSASTISLKNKTVQYNGVAVAYTSADVASLSGSGGNVSYKYYSDAACNTEIAAPINAGTYYVKATVAADSLYGSAVSAATTLTINKAALTITPDSGQQKAAGVAEPVLTYNYSGNISGETPAFSGTLSRAVGEAAGTYAISQGTLAITDNGAFLANNYTLTVDSTKVFTIAMVPVTDITGIPTEMTAGTLLTLSGAVDPVNATNKTISWSIKIDGGTSATISGNTLSAANAGTVTVTATITDGTAVGTNYKKDFTIAVSVPFISVTDITGIPTAMTAGTPLTLSGAVAPAGATNQTIVWSVKDAGTTGATISGNTLSAANAGTVTVTATITDGTAVGTNYKKDFTIAVSVPFISV</sequence>
<dbReference type="SMART" id="SM00635">
    <property type="entry name" value="BID_2"/>
    <property type="match status" value="2"/>
</dbReference>
<comment type="caution">
    <text evidence="2">The sequence shown here is derived from an EMBL/GenBank/DDBJ whole genome shotgun (WGS) entry which is preliminary data.</text>
</comment>
<dbReference type="Gene3D" id="2.160.20.110">
    <property type="match status" value="2"/>
</dbReference>
<keyword evidence="3" id="KW-1185">Reference proteome</keyword>
<gene>
    <name evidence="2" type="ORF">KCX82_18760</name>
</gene>
<feature type="domain" description="BIG2" evidence="1">
    <location>
        <begin position="729"/>
        <end position="804"/>
    </location>
</feature>
<feature type="non-terminal residue" evidence="2">
    <location>
        <position position="820"/>
    </location>
</feature>
<dbReference type="Proteomes" id="UP000675664">
    <property type="component" value="Unassembled WGS sequence"/>
</dbReference>